<dbReference type="SMART" id="SM00849">
    <property type="entry name" value="Lactamase_B"/>
    <property type="match status" value="1"/>
</dbReference>
<evidence type="ECO:0000313" key="6">
    <source>
        <dbReference type="EMBL" id="KAK5059835.1"/>
    </source>
</evidence>
<dbReference type="Gene3D" id="3.60.15.10">
    <property type="entry name" value="Ribonuclease Z/Hydroxyacylglutathione hydrolase-like"/>
    <property type="match status" value="1"/>
</dbReference>
<dbReference type="Pfam" id="PF00753">
    <property type="entry name" value="Lactamase_B"/>
    <property type="match status" value="1"/>
</dbReference>
<keyword evidence="4" id="KW-0862">Zinc</keyword>
<organism evidence="6 7">
    <name type="scientific">Exophiala bonariae</name>
    <dbReference type="NCBI Taxonomy" id="1690606"/>
    <lineage>
        <taxon>Eukaryota</taxon>
        <taxon>Fungi</taxon>
        <taxon>Dikarya</taxon>
        <taxon>Ascomycota</taxon>
        <taxon>Pezizomycotina</taxon>
        <taxon>Eurotiomycetes</taxon>
        <taxon>Chaetothyriomycetidae</taxon>
        <taxon>Chaetothyriales</taxon>
        <taxon>Herpotrichiellaceae</taxon>
        <taxon>Exophiala</taxon>
    </lineage>
</organism>
<keyword evidence="2" id="KW-0479">Metal-binding</keyword>
<dbReference type="GeneID" id="89977876"/>
<reference evidence="6 7" key="1">
    <citation type="submission" date="2023-08" db="EMBL/GenBank/DDBJ databases">
        <title>Black Yeasts Isolated from many extreme environments.</title>
        <authorList>
            <person name="Coleine C."/>
            <person name="Stajich J.E."/>
            <person name="Selbmann L."/>
        </authorList>
    </citation>
    <scope>NUCLEOTIDE SEQUENCE [LARGE SCALE GENOMIC DNA]</scope>
    <source>
        <strain evidence="6 7">CCFEE 5792</strain>
    </source>
</reference>
<dbReference type="InterPro" id="IPR001279">
    <property type="entry name" value="Metallo-B-lactamas"/>
</dbReference>
<dbReference type="CDD" id="cd07730">
    <property type="entry name" value="metallo-hydrolase-like_MBL-fold"/>
    <property type="match status" value="1"/>
</dbReference>
<dbReference type="SUPFAM" id="SSF56281">
    <property type="entry name" value="Metallo-hydrolase/oxidoreductase"/>
    <property type="match status" value="1"/>
</dbReference>
<dbReference type="PANTHER" id="PTHR42978">
    <property type="entry name" value="QUORUM-QUENCHING LACTONASE YTNP-RELATED-RELATED"/>
    <property type="match status" value="1"/>
</dbReference>
<protein>
    <recommendedName>
        <fullName evidence="5">Metallo-beta-lactamase domain-containing protein</fullName>
    </recommendedName>
</protein>
<dbReference type="EMBL" id="JAVRRD010000004">
    <property type="protein sequence ID" value="KAK5059835.1"/>
    <property type="molecule type" value="Genomic_DNA"/>
</dbReference>
<sequence length="375" mass="41486">MTSQNRALLYEAIPAPSLDLPAGATAKVQIIDSTSRIHAPVAGFMKPAIPGHSHLQAPAFSFLVEQPSSSRKILFDLGLRKDWQNLPPAIIDRLSPPDWALEVQQNVAEILQDNGIDVAGGAIEAVVWSHWHFDHTGDTSTFPSSTTLITGAGVRDALLPGYPQNPESPLSESDFAGREHKEIDWEREPILNIGKFRGYDYFKDGSFYLLDAPGHAIGHICGLARVTSTQEGDAEDTFVFMGADTAHHGGAIRPSAYLPLPQEISPSPLPTKYASTCPGHILEAVHPNKKGNEPFYQLNDTMSHDRDQAVHSLESMQDFDAVDNVFVIIAHDDSLLDPQFGMRWFPHGDLKDWKVKDYATKVRWAFLKDYEKSIQ</sequence>
<dbReference type="RefSeq" id="XP_064709656.1">
    <property type="nucleotide sequence ID" value="XM_064853257.1"/>
</dbReference>
<evidence type="ECO:0000313" key="7">
    <source>
        <dbReference type="Proteomes" id="UP001358417"/>
    </source>
</evidence>
<dbReference type="PANTHER" id="PTHR42978:SF5">
    <property type="entry name" value="METALLO-BETA-LACTAMASE DOMAIN-CONTAINING PROTEIN"/>
    <property type="match status" value="1"/>
</dbReference>
<evidence type="ECO:0000256" key="3">
    <source>
        <dbReference type="ARBA" id="ARBA00022801"/>
    </source>
</evidence>
<keyword evidence="7" id="KW-1185">Reference proteome</keyword>
<dbReference type="AlphaFoldDB" id="A0AAV9NMQ5"/>
<dbReference type="GO" id="GO:0016787">
    <property type="term" value="F:hydrolase activity"/>
    <property type="evidence" value="ECO:0007669"/>
    <property type="project" value="UniProtKB-KW"/>
</dbReference>
<dbReference type="InterPro" id="IPR036866">
    <property type="entry name" value="RibonucZ/Hydroxyglut_hydro"/>
</dbReference>
<name>A0AAV9NMQ5_9EURO</name>
<dbReference type="GO" id="GO:0046872">
    <property type="term" value="F:metal ion binding"/>
    <property type="evidence" value="ECO:0007669"/>
    <property type="project" value="UniProtKB-KW"/>
</dbReference>
<evidence type="ECO:0000259" key="5">
    <source>
        <dbReference type="SMART" id="SM00849"/>
    </source>
</evidence>
<accession>A0AAV9NMQ5</accession>
<comment type="caution">
    <text evidence="6">The sequence shown here is derived from an EMBL/GenBank/DDBJ whole genome shotgun (WGS) entry which is preliminary data.</text>
</comment>
<proteinExistence type="inferred from homology"/>
<dbReference type="InterPro" id="IPR051013">
    <property type="entry name" value="MBL_superfamily_lactonases"/>
</dbReference>
<evidence type="ECO:0000256" key="1">
    <source>
        <dbReference type="ARBA" id="ARBA00007749"/>
    </source>
</evidence>
<comment type="similarity">
    <text evidence="1">Belongs to the metallo-beta-lactamase superfamily.</text>
</comment>
<gene>
    <name evidence="6" type="ORF">LTR84_009718</name>
</gene>
<feature type="domain" description="Metallo-beta-lactamase" evidence="5">
    <location>
        <begin position="58"/>
        <end position="280"/>
    </location>
</feature>
<keyword evidence="3" id="KW-0378">Hydrolase</keyword>
<evidence type="ECO:0000256" key="2">
    <source>
        <dbReference type="ARBA" id="ARBA00022723"/>
    </source>
</evidence>
<evidence type="ECO:0000256" key="4">
    <source>
        <dbReference type="ARBA" id="ARBA00022833"/>
    </source>
</evidence>
<dbReference type="Proteomes" id="UP001358417">
    <property type="component" value="Unassembled WGS sequence"/>
</dbReference>